<reference evidence="1" key="2">
    <citation type="journal article" date="2021" name="Data Brief">
        <title>Draft genome sequence data of the facultative, thermophilic, xylanolytic bacterium Paenibacillus sp. strain DA-C8.</title>
        <authorList>
            <person name="Chhe C."/>
            <person name="Uke A."/>
            <person name="Baramee S."/>
            <person name="Ungkulpasvich U."/>
            <person name="Tachaapaikoon C."/>
            <person name="Pason P."/>
            <person name="Waeonukul R."/>
            <person name="Ratanakhanokchai K."/>
            <person name="Kosugi A."/>
        </authorList>
    </citation>
    <scope>NUCLEOTIDE SEQUENCE</scope>
    <source>
        <strain evidence="1">DA-C8</strain>
    </source>
</reference>
<sequence length="131" mass="14830">MLKRTLIGIFRSFETTSENPKYPGLNSRHFKLPKDKLWEEILAIVKKYPGLKLVHDVKSVGEILAEKRTATGRIQDVTFTVVEINPVKSAVDIYSASRGSLGDLGSNYRLILNLLKEIDRKLKDYADKPSL</sequence>
<dbReference type="InterPro" id="IPR010865">
    <property type="entry name" value="DUF1499"/>
</dbReference>
<accession>A0A916VGV6</accession>
<name>A0A916VGV6_9BACL</name>
<protein>
    <recommendedName>
        <fullName evidence="3">DUF1499 domain-containing protein</fullName>
    </recommendedName>
</protein>
<organism evidence="1 2">
    <name type="scientific">Insulibacter thermoxylanivorax</name>
    <dbReference type="NCBI Taxonomy" id="2749268"/>
    <lineage>
        <taxon>Bacteria</taxon>
        <taxon>Bacillati</taxon>
        <taxon>Bacillota</taxon>
        <taxon>Bacilli</taxon>
        <taxon>Bacillales</taxon>
        <taxon>Paenibacillaceae</taxon>
        <taxon>Insulibacter</taxon>
    </lineage>
</organism>
<dbReference type="Proteomes" id="UP000654993">
    <property type="component" value="Unassembled WGS sequence"/>
</dbReference>
<evidence type="ECO:0000313" key="1">
    <source>
        <dbReference type="EMBL" id="GFR37835.1"/>
    </source>
</evidence>
<dbReference type="EMBL" id="BMAQ01000007">
    <property type="protein sequence ID" value="GFR37835.1"/>
    <property type="molecule type" value="Genomic_DNA"/>
</dbReference>
<dbReference type="Pfam" id="PF07386">
    <property type="entry name" value="DUF1499"/>
    <property type="match status" value="1"/>
</dbReference>
<evidence type="ECO:0000313" key="2">
    <source>
        <dbReference type="Proteomes" id="UP000654993"/>
    </source>
</evidence>
<evidence type="ECO:0008006" key="3">
    <source>
        <dbReference type="Google" id="ProtNLM"/>
    </source>
</evidence>
<reference evidence="1" key="1">
    <citation type="submission" date="2020-08" db="EMBL/GenBank/DDBJ databases">
        <authorList>
            <person name="Uke A."/>
            <person name="Chhe C."/>
            <person name="Baramee S."/>
            <person name="Kosugi A."/>
        </authorList>
    </citation>
    <scope>NUCLEOTIDE SEQUENCE</scope>
    <source>
        <strain evidence="1">DA-C8</strain>
    </source>
</reference>
<dbReference type="AlphaFoldDB" id="A0A916VGV6"/>
<dbReference type="RefSeq" id="WP_200966110.1">
    <property type="nucleotide sequence ID" value="NZ_BMAQ01000007.1"/>
</dbReference>
<gene>
    <name evidence="1" type="ORF">PRECH8_11310</name>
</gene>
<keyword evidence="2" id="KW-1185">Reference proteome</keyword>
<proteinExistence type="predicted"/>
<comment type="caution">
    <text evidence="1">The sequence shown here is derived from an EMBL/GenBank/DDBJ whole genome shotgun (WGS) entry which is preliminary data.</text>
</comment>